<keyword evidence="4" id="KW-1185">Reference proteome</keyword>
<dbReference type="EMBL" id="KB307685">
    <property type="protein sequence ID" value="ELT98652.1"/>
    <property type="molecule type" value="Genomic_DNA"/>
</dbReference>
<evidence type="ECO:0000313" key="3">
    <source>
        <dbReference type="EnsemblMetazoa" id="CapteP109059"/>
    </source>
</evidence>
<dbReference type="OrthoDB" id="10047222at2759"/>
<protein>
    <recommendedName>
        <fullName evidence="5">Integrase zinc-binding domain-containing protein</fullName>
    </recommendedName>
</protein>
<dbReference type="STRING" id="283909.R7TYE7"/>
<reference evidence="4" key="1">
    <citation type="submission" date="2012-12" db="EMBL/GenBank/DDBJ databases">
        <authorList>
            <person name="Hellsten U."/>
            <person name="Grimwood J."/>
            <person name="Chapman J.A."/>
            <person name="Shapiro H."/>
            <person name="Aerts A."/>
            <person name="Otillar R.P."/>
            <person name="Terry A.Y."/>
            <person name="Boore J.L."/>
            <person name="Simakov O."/>
            <person name="Marletaz F."/>
            <person name="Cho S.-J."/>
            <person name="Edsinger-Gonzales E."/>
            <person name="Havlak P."/>
            <person name="Kuo D.-H."/>
            <person name="Larsson T."/>
            <person name="Lv J."/>
            <person name="Arendt D."/>
            <person name="Savage R."/>
            <person name="Osoegawa K."/>
            <person name="de Jong P."/>
            <person name="Lindberg D.R."/>
            <person name="Seaver E.C."/>
            <person name="Weisblat D.A."/>
            <person name="Putnam N.H."/>
            <person name="Grigoriev I.V."/>
            <person name="Rokhsar D.S."/>
        </authorList>
    </citation>
    <scope>NUCLEOTIDE SEQUENCE</scope>
    <source>
        <strain evidence="4">I ESC-2004</strain>
    </source>
</reference>
<feature type="non-terminal residue" evidence="2">
    <location>
        <position position="1"/>
    </location>
</feature>
<name>R7TYE7_CAPTE</name>
<evidence type="ECO:0000256" key="1">
    <source>
        <dbReference type="SAM" id="MobiDB-lite"/>
    </source>
</evidence>
<dbReference type="EnsemblMetazoa" id="CapteT109059">
    <property type="protein sequence ID" value="CapteP109059"/>
    <property type="gene ID" value="CapteG109059"/>
</dbReference>
<dbReference type="EMBL" id="AMQN01010394">
    <property type="status" value="NOT_ANNOTATED_CDS"/>
    <property type="molecule type" value="Genomic_DNA"/>
</dbReference>
<evidence type="ECO:0000313" key="4">
    <source>
        <dbReference type="Proteomes" id="UP000014760"/>
    </source>
</evidence>
<accession>R7TYE7</accession>
<feature type="region of interest" description="Disordered" evidence="1">
    <location>
        <begin position="67"/>
        <end position="94"/>
    </location>
</feature>
<organism evidence="2">
    <name type="scientific">Capitella teleta</name>
    <name type="common">Polychaete worm</name>
    <dbReference type="NCBI Taxonomy" id="283909"/>
    <lineage>
        <taxon>Eukaryota</taxon>
        <taxon>Metazoa</taxon>
        <taxon>Spiralia</taxon>
        <taxon>Lophotrochozoa</taxon>
        <taxon>Annelida</taxon>
        <taxon>Polychaeta</taxon>
        <taxon>Sedentaria</taxon>
        <taxon>Scolecida</taxon>
        <taxon>Capitellidae</taxon>
        <taxon>Capitella</taxon>
    </lineage>
</organism>
<reference evidence="3" key="3">
    <citation type="submission" date="2015-06" db="UniProtKB">
        <authorList>
            <consortium name="EnsemblMetazoa"/>
        </authorList>
    </citation>
    <scope>IDENTIFICATION</scope>
</reference>
<evidence type="ECO:0000313" key="2">
    <source>
        <dbReference type="EMBL" id="ELT98652.1"/>
    </source>
</evidence>
<gene>
    <name evidence="2" type="ORF">CAPTEDRAFT_109059</name>
</gene>
<sequence>KRVAVVENFFDIIYGVHVEMDGRGGKHAGQKRTYRAIAETYAFLPREAVTRFLMLCADCQKRMHIPTSSESNNNYPNNCQTPKESVSTPTETTNDVPPVIDFSLPLTNTFLNHWKKQDADRAEETAMPKAVDDSCNYQADNEVRYDISIPALFFNIMHVVHRNTQDSM</sequence>
<dbReference type="AlphaFoldDB" id="R7TYE7"/>
<proteinExistence type="predicted"/>
<reference evidence="2 4" key="2">
    <citation type="journal article" date="2013" name="Nature">
        <title>Insights into bilaterian evolution from three spiralian genomes.</title>
        <authorList>
            <person name="Simakov O."/>
            <person name="Marletaz F."/>
            <person name="Cho S.J."/>
            <person name="Edsinger-Gonzales E."/>
            <person name="Havlak P."/>
            <person name="Hellsten U."/>
            <person name="Kuo D.H."/>
            <person name="Larsson T."/>
            <person name="Lv J."/>
            <person name="Arendt D."/>
            <person name="Savage R."/>
            <person name="Osoegawa K."/>
            <person name="de Jong P."/>
            <person name="Grimwood J."/>
            <person name="Chapman J.A."/>
            <person name="Shapiro H."/>
            <person name="Aerts A."/>
            <person name="Otillar R.P."/>
            <person name="Terry A.Y."/>
            <person name="Boore J.L."/>
            <person name="Grigoriev I.V."/>
            <person name="Lindberg D.R."/>
            <person name="Seaver E.C."/>
            <person name="Weisblat D.A."/>
            <person name="Putnam N.H."/>
            <person name="Rokhsar D.S."/>
        </authorList>
    </citation>
    <scope>NUCLEOTIDE SEQUENCE</scope>
    <source>
        <strain evidence="2 4">I ESC-2004</strain>
    </source>
</reference>
<evidence type="ECO:0008006" key="5">
    <source>
        <dbReference type="Google" id="ProtNLM"/>
    </source>
</evidence>
<dbReference type="HOGENOM" id="CLU_1590504_0_0_1"/>
<dbReference type="Proteomes" id="UP000014760">
    <property type="component" value="Unassembled WGS sequence"/>
</dbReference>